<keyword evidence="7" id="KW-0143">Chaperone</keyword>
<keyword evidence="11" id="KW-0697">Rotamase</keyword>
<evidence type="ECO:0000256" key="10">
    <source>
        <dbReference type="ARBA" id="ARBA00042775"/>
    </source>
</evidence>
<evidence type="ECO:0000313" key="16">
    <source>
        <dbReference type="Proteomes" id="UP000011910"/>
    </source>
</evidence>
<evidence type="ECO:0000256" key="13">
    <source>
        <dbReference type="SAM" id="Phobius"/>
    </source>
</evidence>
<keyword evidence="5 13" id="KW-1133">Transmembrane helix</keyword>
<dbReference type="PROSITE" id="PS50198">
    <property type="entry name" value="PPIC_PPIASE_2"/>
    <property type="match status" value="2"/>
</dbReference>
<keyword evidence="12" id="KW-0175">Coiled coil</keyword>
<keyword evidence="3" id="KW-0997">Cell inner membrane</keyword>
<evidence type="ECO:0000259" key="14">
    <source>
        <dbReference type="PROSITE" id="PS50198"/>
    </source>
</evidence>
<organism evidence="15 16">
    <name type="scientific">Cesiribacter andamanensis AMV16</name>
    <dbReference type="NCBI Taxonomy" id="1279009"/>
    <lineage>
        <taxon>Bacteria</taxon>
        <taxon>Pseudomonadati</taxon>
        <taxon>Bacteroidota</taxon>
        <taxon>Cytophagia</taxon>
        <taxon>Cytophagales</taxon>
        <taxon>Cesiribacteraceae</taxon>
        <taxon>Cesiribacter</taxon>
    </lineage>
</organism>
<evidence type="ECO:0000256" key="4">
    <source>
        <dbReference type="ARBA" id="ARBA00022692"/>
    </source>
</evidence>
<evidence type="ECO:0000256" key="11">
    <source>
        <dbReference type="PROSITE-ProRule" id="PRU00278"/>
    </source>
</evidence>
<feature type="domain" description="PpiC" evidence="14">
    <location>
        <begin position="343"/>
        <end position="445"/>
    </location>
</feature>
<keyword evidence="6 13" id="KW-0472">Membrane</keyword>
<keyword evidence="2" id="KW-1003">Cell membrane</keyword>
<evidence type="ECO:0000256" key="3">
    <source>
        <dbReference type="ARBA" id="ARBA00022519"/>
    </source>
</evidence>
<evidence type="ECO:0000256" key="8">
    <source>
        <dbReference type="ARBA" id="ARBA00038408"/>
    </source>
</evidence>
<dbReference type="PROSITE" id="PS01096">
    <property type="entry name" value="PPIC_PPIASE_1"/>
    <property type="match status" value="1"/>
</dbReference>
<accession>M7NVC8</accession>
<proteinExistence type="inferred from homology"/>
<keyword evidence="16" id="KW-1185">Reference proteome</keyword>
<feature type="transmembrane region" description="Helical" evidence="13">
    <location>
        <begin position="12"/>
        <end position="33"/>
    </location>
</feature>
<evidence type="ECO:0000256" key="5">
    <source>
        <dbReference type="ARBA" id="ARBA00022989"/>
    </source>
</evidence>
<dbReference type="PATRIC" id="fig|1279009.4.peg.2494"/>
<dbReference type="OrthoDB" id="9812372at2"/>
<dbReference type="SUPFAM" id="SSF54534">
    <property type="entry name" value="FKBP-like"/>
    <property type="match status" value="1"/>
</dbReference>
<gene>
    <name evidence="15" type="primary">prsA</name>
    <name evidence="15" type="ORF">ADICEAN_02462</name>
</gene>
<dbReference type="InterPro" id="IPR000297">
    <property type="entry name" value="PPIase_PpiC"/>
</dbReference>
<dbReference type="InterPro" id="IPR023058">
    <property type="entry name" value="PPIase_PpiC_CS"/>
</dbReference>
<sequence length="703" mass="78592">MAVINTIREKLGVLVLVFIGVAILAFIMADLFGPGSSFSSPDRSVGEIAGQDINIQEFNDKVDELENQYQMRSNAPLNEAQRAAIRNQAWDALIAEKAFGKQFSKLGLTVTDEEMVDMVQGDNISPEIQQAFTNPETGEFDRNQLVNYLQNIQNMPPQQQMQWYMFEQTLRPARARVKYDNLLLYSEYVTNAEARREYASQNAVAEIKYLYIPYYSIGDSAVQVTDKELQQYIEKNKSRYQSEATRSVKYVLFPVQASDVDRDSFTRQLNQLKEDLAAARNDSLFAVRNSEGGLAFSTYGLDQLPTELQQVSGQLEQGQVYGPFQQEDNYVLYKLSSIATDAQYRARASHILIRAGEGVTPEQKAEARQKAEGLLKQLRSGADFAKLASENSDDPSASRGGDLGWFAEGRMVEPFEKAVFERSERGLVNRVVETNYGFHLINVTEPKTNQVYKVARVQTNLVAGDQTRNEAYRKAELFAAEANDQGDFDRLAKEQKLSVEEARGVGQNDRRVGNLFNARQLVMWLFEDNTDKGDVSRVFEVDDQYVVAVLTGSSEKGLAPVADVREEVTTLVKNEKKAKIIRDRLASMSGSLEEIAQKYGADASVYTASDLKPSAFSLATVGYAPAAVGAAFGQAEGARSAPIEVQQGIVMVETVNKTEPAEIADYAAVKEQVQQRRYGRTAAMIMEAIKEKAEIEDKRYRFF</sequence>
<evidence type="ECO:0000256" key="12">
    <source>
        <dbReference type="SAM" id="Coils"/>
    </source>
</evidence>
<evidence type="ECO:0000313" key="15">
    <source>
        <dbReference type="EMBL" id="EMR02419.1"/>
    </source>
</evidence>
<evidence type="ECO:0000256" key="7">
    <source>
        <dbReference type="ARBA" id="ARBA00023186"/>
    </source>
</evidence>
<feature type="coiled-coil region" evidence="12">
    <location>
        <begin position="48"/>
        <end position="75"/>
    </location>
</feature>
<dbReference type="Pfam" id="PF13616">
    <property type="entry name" value="Rotamase_3"/>
    <property type="match status" value="1"/>
</dbReference>
<dbReference type="InterPro" id="IPR046357">
    <property type="entry name" value="PPIase_dom_sf"/>
</dbReference>
<dbReference type="Gene3D" id="3.10.50.40">
    <property type="match status" value="3"/>
</dbReference>
<keyword evidence="11 15" id="KW-0413">Isomerase</keyword>
<name>M7NVC8_9BACT</name>
<dbReference type="Gene3D" id="1.10.4030.10">
    <property type="entry name" value="Porin chaperone SurA, peptide-binding domain"/>
    <property type="match status" value="1"/>
</dbReference>
<evidence type="ECO:0000256" key="6">
    <source>
        <dbReference type="ARBA" id="ARBA00023136"/>
    </source>
</evidence>
<evidence type="ECO:0000256" key="1">
    <source>
        <dbReference type="ARBA" id="ARBA00004382"/>
    </source>
</evidence>
<dbReference type="RefSeq" id="WP_009195853.1">
    <property type="nucleotide sequence ID" value="NZ_AODQ01000059.1"/>
</dbReference>
<dbReference type="SUPFAM" id="SSF109998">
    <property type="entry name" value="Triger factor/SurA peptide-binding domain-like"/>
    <property type="match status" value="1"/>
</dbReference>
<dbReference type="Pfam" id="PF13623">
    <property type="entry name" value="SurA_N_2"/>
    <property type="match status" value="1"/>
</dbReference>
<dbReference type="PANTHER" id="PTHR47529">
    <property type="entry name" value="PEPTIDYL-PROLYL CIS-TRANS ISOMERASE D"/>
    <property type="match status" value="1"/>
</dbReference>
<dbReference type="EMBL" id="AODQ01000059">
    <property type="protein sequence ID" value="EMR02419.1"/>
    <property type="molecule type" value="Genomic_DNA"/>
</dbReference>
<dbReference type="STRING" id="1279009.ADICEAN_02462"/>
<comment type="caution">
    <text evidence="15">The sequence shown here is derived from an EMBL/GenBank/DDBJ whole genome shotgun (WGS) entry which is preliminary data.</text>
</comment>
<dbReference type="Proteomes" id="UP000011910">
    <property type="component" value="Unassembled WGS sequence"/>
</dbReference>
<evidence type="ECO:0000256" key="9">
    <source>
        <dbReference type="ARBA" id="ARBA00040743"/>
    </source>
</evidence>
<comment type="subcellular location">
    <subcellularLocation>
        <location evidence="1">Cell inner membrane</location>
        <topology evidence="1">Single-pass type II membrane protein</topology>
        <orientation evidence="1">Periplasmic side</orientation>
    </subcellularLocation>
</comment>
<evidence type="ECO:0000256" key="2">
    <source>
        <dbReference type="ARBA" id="ARBA00022475"/>
    </source>
</evidence>
<keyword evidence="4 13" id="KW-0812">Transmembrane</keyword>
<reference evidence="15 16" key="1">
    <citation type="journal article" date="2013" name="Genome Announc.">
        <title>Draft Genome Sequence of Cesiribacter andamanensis Strain AMV16T, Isolated from a Soil Sample from a Mud Volcano in the Andaman Islands, India.</title>
        <authorList>
            <person name="Shivaji S."/>
            <person name="Ara S."/>
            <person name="Begum Z."/>
            <person name="Srinivas T.N."/>
            <person name="Singh A."/>
            <person name="Kumar Pinnaka A."/>
        </authorList>
    </citation>
    <scope>NUCLEOTIDE SEQUENCE [LARGE SCALE GENOMIC DNA]</scope>
    <source>
        <strain evidence="15 16">AMV16</strain>
    </source>
</reference>
<dbReference type="InterPro" id="IPR027304">
    <property type="entry name" value="Trigger_fact/SurA_dom_sf"/>
</dbReference>
<dbReference type="PANTHER" id="PTHR47529:SF1">
    <property type="entry name" value="PERIPLASMIC CHAPERONE PPID"/>
    <property type="match status" value="1"/>
</dbReference>
<dbReference type="GO" id="GO:0005886">
    <property type="term" value="C:plasma membrane"/>
    <property type="evidence" value="ECO:0007669"/>
    <property type="project" value="UniProtKB-SubCell"/>
</dbReference>
<comment type="similarity">
    <text evidence="8">Belongs to the PpiD chaperone family.</text>
</comment>
<protein>
    <recommendedName>
        <fullName evidence="9">Periplasmic chaperone PpiD</fullName>
    </recommendedName>
    <alternativeName>
        <fullName evidence="10">Periplasmic folding chaperone</fullName>
    </alternativeName>
</protein>
<dbReference type="GO" id="GO:0003755">
    <property type="term" value="F:peptidyl-prolyl cis-trans isomerase activity"/>
    <property type="evidence" value="ECO:0007669"/>
    <property type="project" value="UniProtKB-KW"/>
</dbReference>
<feature type="domain" description="PpiC" evidence="14">
    <location>
        <begin position="571"/>
        <end position="656"/>
    </location>
</feature>
<dbReference type="InterPro" id="IPR052029">
    <property type="entry name" value="PpiD_chaperone"/>
</dbReference>
<dbReference type="eggNOG" id="COG0760">
    <property type="taxonomic scope" value="Bacteria"/>
</dbReference>
<dbReference type="AlphaFoldDB" id="M7NVC8"/>